<name>A0ACB9ZRB1_CATRO</name>
<protein>
    <submittedName>
        <fullName evidence="1">Uncharacterized protein</fullName>
    </submittedName>
</protein>
<evidence type="ECO:0000313" key="1">
    <source>
        <dbReference type="EMBL" id="KAI5649914.1"/>
    </source>
</evidence>
<gene>
    <name evidence="1" type="ORF">M9H77_35919</name>
</gene>
<organism evidence="1 2">
    <name type="scientific">Catharanthus roseus</name>
    <name type="common">Madagascar periwinkle</name>
    <name type="synonym">Vinca rosea</name>
    <dbReference type="NCBI Taxonomy" id="4058"/>
    <lineage>
        <taxon>Eukaryota</taxon>
        <taxon>Viridiplantae</taxon>
        <taxon>Streptophyta</taxon>
        <taxon>Embryophyta</taxon>
        <taxon>Tracheophyta</taxon>
        <taxon>Spermatophyta</taxon>
        <taxon>Magnoliopsida</taxon>
        <taxon>eudicotyledons</taxon>
        <taxon>Gunneridae</taxon>
        <taxon>Pentapetalae</taxon>
        <taxon>asterids</taxon>
        <taxon>lamiids</taxon>
        <taxon>Gentianales</taxon>
        <taxon>Apocynaceae</taxon>
        <taxon>Rauvolfioideae</taxon>
        <taxon>Vinceae</taxon>
        <taxon>Catharanthinae</taxon>
        <taxon>Catharanthus</taxon>
    </lineage>
</organism>
<evidence type="ECO:0000313" key="2">
    <source>
        <dbReference type="Proteomes" id="UP001060085"/>
    </source>
</evidence>
<keyword evidence="2" id="KW-1185">Reference proteome</keyword>
<proteinExistence type="predicted"/>
<dbReference type="Proteomes" id="UP001060085">
    <property type="component" value="Linkage Group LG08"/>
</dbReference>
<sequence>MHNHNSQLSTTTSSSSFRTTTGTTIPAPYILLATALFSLILVICFSISSTPPPPPLPHPSLFPSHNPHRLLFLGSSPSDPNRRTAPSPPSIAYLIFGSFNDTGRILRLLYSIYHPRNAYLLHLDSNAPQSERDALARTVHSVPLFKAAQNVNVVGKGDVVYIKGSSSLSSTLHGASILFHISRNWDWFINLSVDDYPLVTQDDLLHMLSYMPKDLNFVNHSSYIGWIESHYLKSIIVDPGLFITEQSEVFYATQKRVLPDAFRLYTGSPSLILCRKFIEFCIAGTDNLPRTLLMYLANTPSADSVYFPTILCNSKQFSKTTVNHSLRYVSLNWRKQPNLLNSSYFDDMVKSGAAFASPFHPNDPVLDRIDHEILHRDPGKPVPGGWCLGETRDDICDVWGDAAVLRPSPESRRLEKLFLKLLSRETLSQQCVFD</sequence>
<reference evidence="2" key="1">
    <citation type="journal article" date="2023" name="Nat. Plants">
        <title>Single-cell RNA sequencing provides a high-resolution roadmap for understanding the multicellular compartmentation of specialized metabolism.</title>
        <authorList>
            <person name="Sun S."/>
            <person name="Shen X."/>
            <person name="Li Y."/>
            <person name="Li Y."/>
            <person name="Wang S."/>
            <person name="Li R."/>
            <person name="Zhang H."/>
            <person name="Shen G."/>
            <person name="Guo B."/>
            <person name="Wei J."/>
            <person name="Xu J."/>
            <person name="St-Pierre B."/>
            <person name="Chen S."/>
            <person name="Sun C."/>
        </authorList>
    </citation>
    <scope>NUCLEOTIDE SEQUENCE [LARGE SCALE GENOMIC DNA]</scope>
</reference>
<comment type="caution">
    <text evidence="1">The sequence shown here is derived from an EMBL/GenBank/DDBJ whole genome shotgun (WGS) entry which is preliminary data.</text>
</comment>
<dbReference type="EMBL" id="CM044708">
    <property type="protein sequence ID" value="KAI5649914.1"/>
    <property type="molecule type" value="Genomic_DNA"/>
</dbReference>
<accession>A0ACB9ZRB1</accession>